<evidence type="ECO:0000256" key="2">
    <source>
        <dbReference type="ARBA" id="ARBA00023043"/>
    </source>
</evidence>
<feature type="repeat" description="ANK" evidence="3">
    <location>
        <begin position="788"/>
        <end position="820"/>
    </location>
</feature>
<dbReference type="InterPro" id="IPR054471">
    <property type="entry name" value="GPIID_WHD"/>
</dbReference>
<dbReference type="InterPro" id="IPR027417">
    <property type="entry name" value="P-loop_NTPase"/>
</dbReference>
<dbReference type="Gene3D" id="1.25.40.20">
    <property type="entry name" value="Ankyrin repeat-containing domain"/>
    <property type="match status" value="7"/>
</dbReference>
<keyword evidence="1" id="KW-0677">Repeat</keyword>
<dbReference type="Pfam" id="PF13637">
    <property type="entry name" value="Ank_4"/>
    <property type="match status" value="1"/>
</dbReference>
<evidence type="ECO:0000259" key="4">
    <source>
        <dbReference type="PROSITE" id="PS50837"/>
    </source>
</evidence>
<dbReference type="Pfam" id="PF24883">
    <property type="entry name" value="NPHP3_N"/>
    <property type="match status" value="1"/>
</dbReference>
<dbReference type="Pfam" id="PF17111">
    <property type="entry name" value="PigL_N"/>
    <property type="match status" value="1"/>
</dbReference>
<feature type="repeat" description="ANK" evidence="3">
    <location>
        <begin position="887"/>
        <end position="919"/>
    </location>
</feature>
<dbReference type="PANTHER" id="PTHR24123">
    <property type="entry name" value="ANKYRIN REPEAT-CONTAINING"/>
    <property type="match status" value="1"/>
</dbReference>
<dbReference type="InterPro" id="IPR051165">
    <property type="entry name" value="Multifunctional_ANK_Repeat"/>
</dbReference>
<dbReference type="PANTHER" id="PTHR24123:SF33">
    <property type="entry name" value="PROTEIN HOS4"/>
    <property type="match status" value="1"/>
</dbReference>
<dbReference type="PROSITE" id="PS50297">
    <property type="entry name" value="ANK_REP_REGION"/>
    <property type="match status" value="16"/>
</dbReference>
<reference evidence="5" key="1">
    <citation type="submission" date="2022-11" db="EMBL/GenBank/DDBJ databases">
        <authorList>
            <person name="Petersen C."/>
        </authorList>
    </citation>
    <scope>NUCLEOTIDE SEQUENCE</scope>
    <source>
        <strain evidence="5">IBT 20477</strain>
    </source>
</reference>
<keyword evidence="6" id="KW-1185">Reference proteome</keyword>
<gene>
    <name evidence="5" type="ORF">N7449_008642</name>
</gene>
<evidence type="ECO:0000313" key="5">
    <source>
        <dbReference type="EMBL" id="KAJ5192500.1"/>
    </source>
</evidence>
<feature type="repeat" description="ANK" evidence="3">
    <location>
        <begin position="1154"/>
        <end position="1186"/>
    </location>
</feature>
<dbReference type="OrthoDB" id="4772757at2759"/>
<feature type="repeat" description="ANK" evidence="3">
    <location>
        <begin position="758"/>
        <end position="787"/>
    </location>
</feature>
<dbReference type="SUPFAM" id="SSF48403">
    <property type="entry name" value="Ankyrin repeat"/>
    <property type="match status" value="2"/>
</dbReference>
<feature type="repeat" description="ANK" evidence="3">
    <location>
        <begin position="821"/>
        <end position="853"/>
    </location>
</feature>
<dbReference type="InterPro" id="IPR056884">
    <property type="entry name" value="NPHP3-like_N"/>
</dbReference>
<dbReference type="InterPro" id="IPR007111">
    <property type="entry name" value="NACHT_NTPase"/>
</dbReference>
<protein>
    <recommendedName>
        <fullName evidence="4">NACHT domain-containing protein</fullName>
    </recommendedName>
</protein>
<evidence type="ECO:0000313" key="6">
    <source>
        <dbReference type="Proteomes" id="UP001150942"/>
    </source>
</evidence>
<feature type="repeat" description="ANK" evidence="3">
    <location>
        <begin position="1188"/>
        <end position="1220"/>
    </location>
</feature>
<feature type="repeat" description="ANK" evidence="3">
    <location>
        <begin position="854"/>
        <end position="886"/>
    </location>
</feature>
<dbReference type="Pfam" id="PF00023">
    <property type="entry name" value="Ank"/>
    <property type="match status" value="3"/>
</dbReference>
<feature type="repeat" description="ANK" evidence="3">
    <location>
        <begin position="920"/>
        <end position="952"/>
    </location>
</feature>
<organism evidence="5 6">
    <name type="scientific">Penicillium cf. viridicatum</name>
    <dbReference type="NCBI Taxonomy" id="2972119"/>
    <lineage>
        <taxon>Eukaryota</taxon>
        <taxon>Fungi</taxon>
        <taxon>Dikarya</taxon>
        <taxon>Ascomycota</taxon>
        <taxon>Pezizomycotina</taxon>
        <taxon>Eurotiomycetes</taxon>
        <taxon>Eurotiomycetidae</taxon>
        <taxon>Eurotiales</taxon>
        <taxon>Aspergillaceae</taxon>
        <taxon>Penicillium</taxon>
    </lineage>
</organism>
<dbReference type="SUPFAM" id="SSF52540">
    <property type="entry name" value="P-loop containing nucleoside triphosphate hydrolases"/>
    <property type="match status" value="1"/>
</dbReference>
<keyword evidence="2 3" id="KW-0040">ANK repeat</keyword>
<reference evidence="5" key="2">
    <citation type="journal article" date="2023" name="IMA Fungus">
        <title>Comparative genomic study of the Penicillium genus elucidates a diverse pangenome and 15 lateral gene transfer events.</title>
        <authorList>
            <person name="Petersen C."/>
            <person name="Sorensen T."/>
            <person name="Nielsen M.R."/>
            <person name="Sondergaard T.E."/>
            <person name="Sorensen J.L."/>
            <person name="Fitzpatrick D.A."/>
            <person name="Frisvad J.C."/>
            <person name="Nielsen K.L."/>
        </authorList>
    </citation>
    <scope>NUCLEOTIDE SEQUENCE</scope>
    <source>
        <strain evidence="5">IBT 20477</strain>
    </source>
</reference>
<sequence>MADPLSIASGAAGLLSLGIQVTKSLVDFYSAYKDQTPALAKITLNLENLLGILQSLDNARQNGQHQTDALLQEIDKAAVGCREIIEELRDECQKFQKDTALTLKDRIQVAGRRATYPFRKSTLQRLEEDIGEIRENLSLALNVLQVRNQTGLEDGISELKILVERTNTMHISATIRGWLMAPDATLNHNAACEKRHSTTGLWLVNGQQFQNWLVERNSFLWINGFAGCGKSVLCSTAIERTFRKRQDQPSVGIGFFYFSFTDESKKDASGMLRALLLQLSAQLEGGEKDLQELHRLYNSGTPPVDVLLNSLRQTIGNFSDTYILLDALDESPRDDKREYVLDAIEKIRQWDLPTLHLLVTSRNEIDIRHSLETPSYQDIPMRNPETDIDIQNFISYQLSIDPKLQRWKSRHDEIQEKLMDKAQGVFRYVECQLLALKRARIRNELDKCLRSLPRDLDETYERMLCSIDEEYIEEARLILTLLCVSNRPLTVKELVGALAVDPSKSRLDREGRSFSQDDPIDICLGLIEVAVSEELHGKPTTIARIAHFSVQEYLESDRIPQQGAAKFTIQNEQAHTEMAQTCLVYLLDPTLSNGELDETKLEIFPFAHFAAQYWFFFYNNSGKGKSGIDGLILRLFKDQRESFLTWVRLHDVDSEWYGEIDFTLAIEDIPSSLYYAVLLGFEHVLSALIASWGEETKINAAINRQAGYLGNALQVASSGFTNGALKDQCYEKVVYEKMVQTLLYHGADVNIQGGYFGTALQAASYEGHEKVVQTLLDHGAGVNSQGGLYRNALQAAAQGGHKKVVQTLLDHSADVNAPGGLFSSALQCASFGGHENVVQTLLDHGADVNAQGVHYGSALQAASLGGHKKVVQTLLDHGADVNAQGGLFSSALQRASLGGHEKVVQTLLDHGADVNAQGVHYGSALQRASLGGHEKVVQTLLDHGADVNIQGGYFGTALQAASYEGHEKVVQTLLDHGADVNSQGGLYRNALQAAAQGGHKKVVQTLLDHSADVNAQGGQYGSALQAAAEGGHKKVVQTLLDHGADVNAPGGDVYGSALQAASLGGYKKVVQTLLDHGADVNAQGGQYGSALQAAAEGGHKKVVQTLLDHGADVNAPGGDVYGSALQAASLGGHENLVQILIDQGADINAEGGDRHGNALQAASERGHEKVVQILIDQGADINAPGDDRHGSALQAAAQGGHENLVQTLLDQGADINAEGGRGTALQAASYEGLENLVQILIDQGADINIQGWYFGTALQAASYEGHERVVRILIDQGADINDPGGDGHGNALQAASERGHEKVVQILLENGAEPEPII</sequence>
<comment type="caution">
    <text evidence="5">The sequence shown here is derived from an EMBL/GenBank/DDBJ whole genome shotgun (WGS) entry which is preliminary data.</text>
</comment>
<feature type="repeat" description="ANK" evidence="3">
    <location>
        <begin position="1086"/>
        <end position="1118"/>
    </location>
</feature>
<dbReference type="InterPro" id="IPR002110">
    <property type="entry name" value="Ankyrin_rpt"/>
</dbReference>
<dbReference type="InterPro" id="IPR031348">
    <property type="entry name" value="PigL_N"/>
</dbReference>
<evidence type="ECO:0000256" key="3">
    <source>
        <dbReference type="PROSITE-ProRule" id="PRU00023"/>
    </source>
</evidence>
<feature type="repeat" description="ANK" evidence="3">
    <location>
        <begin position="956"/>
        <end position="985"/>
    </location>
</feature>
<dbReference type="PROSITE" id="PS50837">
    <property type="entry name" value="NACHT"/>
    <property type="match status" value="1"/>
</dbReference>
<feature type="repeat" description="ANK" evidence="3">
    <location>
        <begin position="1123"/>
        <end position="1152"/>
    </location>
</feature>
<feature type="repeat" description="ANK" evidence="3">
    <location>
        <begin position="1256"/>
        <end position="1285"/>
    </location>
</feature>
<feature type="repeat" description="ANK" evidence="3">
    <location>
        <begin position="1019"/>
        <end position="1051"/>
    </location>
</feature>
<dbReference type="Pfam" id="PF12796">
    <property type="entry name" value="Ank_2"/>
    <property type="match status" value="5"/>
</dbReference>
<name>A0A9W9J8V7_9EURO</name>
<evidence type="ECO:0000256" key="1">
    <source>
        <dbReference type="ARBA" id="ARBA00022737"/>
    </source>
</evidence>
<dbReference type="Proteomes" id="UP001150942">
    <property type="component" value="Unassembled WGS sequence"/>
</dbReference>
<feature type="repeat" description="ANK" evidence="3">
    <location>
        <begin position="986"/>
        <end position="1018"/>
    </location>
</feature>
<dbReference type="SMART" id="SM00248">
    <property type="entry name" value="ANK"/>
    <property type="match status" value="19"/>
</dbReference>
<dbReference type="Gene3D" id="3.40.50.300">
    <property type="entry name" value="P-loop containing nucleotide triphosphate hydrolases"/>
    <property type="match status" value="1"/>
</dbReference>
<accession>A0A9W9J8V7</accession>
<dbReference type="EMBL" id="JAPQKQ010000006">
    <property type="protein sequence ID" value="KAJ5192500.1"/>
    <property type="molecule type" value="Genomic_DNA"/>
</dbReference>
<feature type="repeat" description="ANK" evidence="3">
    <location>
        <begin position="1220"/>
        <end position="1252"/>
    </location>
</feature>
<dbReference type="PROSITE" id="PS50088">
    <property type="entry name" value="ANK_REPEAT"/>
    <property type="match status" value="16"/>
</dbReference>
<proteinExistence type="predicted"/>
<feature type="repeat" description="ANK" evidence="3">
    <location>
        <begin position="1056"/>
        <end position="1085"/>
    </location>
</feature>
<dbReference type="Pfam" id="PF22939">
    <property type="entry name" value="WHD_GPIID"/>
    <property type="match status" value="1"/>
</dbReference>
<feature type="domain" description="NACHT" evidence="4">
    <location>
        <begin position="218"/>
        <end position="362"/>
    </location>
</feature>
<dbReference type="InterPro" id="IPR036770">
    <property type="entry name" value="Ankyrin_rpt-contain_sf"/>
</dbReference>